<proteinExistence type="predicted"/>
<evidence type="ECO:0000259" key="5">
    <source>
        <dbReference type="Pfam" id="PF00890"/>
    </source>
</evidence>
<dbReference type="EMBL" id="JBBHJZ010000005">
    <property type="protein sequence ID" value="MEJ5979070.1"/>
    <property type="molecule type" value="Genomic_DNA"/>
</dbReference>
<dbReference type="PANTHER" id="PTHR43400">
    <property type="entry name" value="FUMARATE REDUCTASE"/>
    <property type="match status" value="1"/>
</dbReference>
<evidence type="ECO:0000256" key="1">
    <source>
        <dbReference type="ARBA" id="ARBA00001974"/>
    </source>
</evidence>
<dbReference type="InterPro" id="IPR003953">
    <property type="entry name" value="FAD-dep_OxRdtase_2_FAD-bd"/>
</dbReference>
<dbReference type="Gene3D" id="3.50.50.60">
    <property type="entry name" value="FAD/NAD(P)-binding domain"/>
    <property type="match status" value="2"/>
</dbReference>
<evidence type="ECO:0000256" key="4">
    <source>
        <dbReference type="ARBA" id="ARBA00023002"/>
    </source>
</evidence>
<dbReference type="RefSeq" id="WP_339589010.1">
    <property type="nucleotide sequence ID" value="NZ_JBBHJZ010000005.1"/>
</dbReference>
<keyword evidence="3" id="KW-0274">FAD</keyword>
<comment type="caution">
    <text evidence="6">The sequence shown here is derived from an EMBL/GenBank/DDBJ whole genome shotgun (WGS) entry which is preliminary data.</text>
</comment>
<evidence type="ECO:0000313" key="7">
    <source>
        <dbReference type="Proteomes" id="UP001361239"/>
    </source>
</evidence>
<evidence type="ECO:0000256" key="3">
    <source>
        <dbReference type="ARBA" id="ARBA00022827"/>
    </source>
</evidence>
<accession>A0ABU8S195</accession>
<keyword evidence="2" id="KW-0285">Flavoprotein</keyword>
<keyword evidence="4" id="KW-0560">Oxidoreductase</keyword>
<gene>
    <name evidence="6" type="ORF">WG901_20625</name>
</gene>
<dbReference type="SUPFAM" id="SSF51905">
    <property type="entry name" value="FAD/NAD(P)-binding domain"/>
    <property type="match status" value="1"/>
</dbReference>
<organism evidence="6 7">
    <name type="scientific">Novosphingobium anseongense</name>
    <dbReference type="NCBI Taxonomy" id="3133436"/>
    <lineage>
        <taxon>Bacteria</taxon>
        <taxon>Pseudomonadati</taxon>
        <taxon>Pseudomonadota</taxon>
        <taxon>Alphaproteobacteria</taxon>
        <taxon>Sphingomonadales</taxon>
        <taxon>Sphingomonadaceae</taxon>
        <taxon>Novosphingobium</taxon>
    </lineage>
</organism>
<evidence type="ECO:0000256" key="2">
    <source>
        <dbReference type="ARBA" id="ARBA00022630"/>
    </source>
</evidence>
<dbReference type="PANTHER" id="PTHR43400:SF10">
    <property type="entry name" value="3-OXOSTEROID 1-DEHYDROGENASE"/>
    <property type="match status" value="1"/>
</dbReference>
<keyword evidence="7" id="KW-1185">Reference proteome</keyword>
<reference evidence="6 7" key="1">
    <citation type="submission" date="2024-03" db="EMBL/GenBank/DDBJ databases">
        <authorList>
            <person name="Jo J.-H."/>
        </authorList>
    </citation>
    <scope>NUCLEOTIDE SEQUENCE [LARGE SCALE GENOMIC DNA]</scope>
    <source>
        <strain evidence="6 7">PS1R-30</strain>
    </source>
</reference>
<dbReference type="InterPro" id="IPR027477">
    <property type="entry name" value="Succ_DH/fumarate_Rdtase_cat_sf"/>
</dbReference>
<dbReference type="Pfam" id="PF00890">
    <property type="entry name" value="FAD_binding_2"/>
    <property type="match status" value="1"/>
</dbReference>
<dbReference type="SUPFAM" id="SSF56425">
    <property type="entry name" value="Succinate dehydrogenase/fumarate reductase flavoprotein, catalytic domain"/>
    <property type="match status" value="1"/>
</dbReference>
<dbReference type="Proteomes" id="UP001361239">
    <property type="component" value="Unassembled WGS sequence"/>
</dbReference>
<protein>
    <submittedName>
        <fullName evidence="6">FAD-binding protein</fullName>
    </submittedName>
</protein>
<comment type="cofactor">
    <cofactor evidence="1">
        <name>FAD</name>
        <dbReference type="ChEBI" id="CHEBI:57692"/>
    </cofactor>
</comment>
<dbReference type="InterPro" id="IPR050315">
    <property type="entry name" value="FAD-oxidoreductase_2"/>
</dbReference>
<name>A0ABU8S195_9SPHN</name>
<evidence type="ECO:0000313" key="6">
    <source>
        <dbReference type="EMBL" id="MEJ5979070.1"/>
    </source>
</evidence>
<sequence length="550" mass="57639">MGFDETFDLVIVGSGCASVTAALAVQAAGGSAVILEKQALFGGSTAFSGGIAWIPANPLLDDDSVEAGRTYVDAIVGAPDKASPVEKRDSFIAQGPMAVQFLLDQGVDLIRVPWPDYYSNEPGGHEYGRTISAALFDLRELGDWQDKLGYFYGFPRMPVGSWEFVDLTLAKTTWKGKRAALKLAWNMLKDKLTGARTVGSGNALQGRMLKAALDHRVPIRLEHEVTGLEIDAGAVVGVTVRTAQGERRIGARKGVLLNAGGFSRNAEMRKAFQPQPNTGAWTMANPGDTGGPMQMAMALGADVDCMEEAWWTPGSLLPDGTYGGFHVPGESGKPGVIIVGPDGRRLGNEAGAYMEFGQRMYASGAVPAWAIIEGRALTRYSWGPVLAGKSPAPFVESGYFLRADTLADLARKAGIDPDGLVGEVARFNGFAERGVDEDFGRGASHHNRAMGDPGNRPNPTLGKIEAGPFYAVEILPLDVGTSGGLVTDENARVLRADGSAIPGLYAAGNITAPVVGHTYPGAGASIGGGIVFGYVAACHAMAPGDRQGAG</sequence>
<feature type="domain" description="FAD-dependent oxidoreductase 2 FAD-binding" evidence="5">
    <location>
        <begin position="8"/>
        <end position="526"/>
    </location>
</feature>
<dbReference type="InterPro" id="IPR036188">
    <property type="entry name" value="FAD/NAD-bd_sf"/>
</dbReference>